<evidence type="ECO:0000313" key="2">
    <source>
        <dbReference type="EMBL" id="QDY77595.1"/>
    </source>
</evidence>
<dbReference type="AlphaFoldDB" id="A0A5B8J723"/>
<dbReference type="KEGG" id="sqz:FQU76_14865"/>
<evidence type="ECO:0000256" key="1">
    <source>
        <dbReference type="SAM" id="MobiDB-lite"/>
    </source>
</evidence>
<dbReference type="OrthoDB" id="3851768at2"/>
<reference evidence="2 3" key="1">
    <citation type="submission" date="2019-07" db="EMBL/GenBank/DDBJ databases">
        <authorList>
            <person name="Zhu P."/>
        </authorList>
    </citation>
    <scope>NUCLEOTIDE SEQUENCE [LARGE SCALE GENOMIC DNA]</scope>
    <source>
        <strain evidence="2 3">SSL-25</strain>
    </source>
</reference>
<feature type="region of interest" description="Disordered" evidence="1">
    <location>
        <begin position="1"/>
        <end position="29"/>
    </location>
</feature>
<organism evidence="2 3">
    <name type="scientific">Streptomyces qinzhouensis</name>
    <dbReference type="NCBI Taxonomy" id="2599401"/>
    <lineage>
        <taxon>Bacteria</taxon>
        <taxon>Bacillati</taxon>
        <taxon>Actinomycetota</taxon>
        <taxon>Actinomycetes</taxon>
        <taxon>Kitasatosporales</taxon>
        <taxon>Streptomycetaceae</taxon>
        <taxon>Streptomyces</taxon>
    </lineage>
</organism>
<dbReference type="RefSeq" id="WP_146480930.1">
    <property type="nucleotide sequence ID" value="NZ_CP042266.1"/>
</dbReference>
<feature type="compositionally biased region" description="Pro residues" evidence="1">
    <location>
        <begin position="1"/>
        <end position="18"/>
    </location>
</feature>
<proteinExistence type="predicted"/>
<name>A0A5B8J723_9ACTN</name>
<dbReference type="Proteomes" id="UP000320580">
    <property type="component" value="Chromosome"/>
</dbReference>
<accession>A0A5B8J723</accession>
<keyword evidence="3" id="KW-1185">Reference proteome</keyword>
<dbReference type="EMBL" id="CP042266">
    <property type="protein sequence ID" value="QDY77595.1"/>
    <property type="molecule type" value="Genomic_DNA"/>
</dbReference>
<protein>
    <submittedName>
        <fullName evidence="2">Uncharacterized protein</fullName>
    </submittedName>
</protein>
<gene>
    <name evidence="2" type="ORF">FQU76_14865</name>
</gene>
<evidence type="ECO:0000313" key="3">
    <source>
        <dbReference type="Proteomes" id="UP000320580"/>
    </source>
</evidence>
<sequence length="280" mass="30258">MTEPQIPQPETPGVPEPLPESAETAPPRDRRVLRAVGRWSLAVAVCLGLGAGTAYGVTTLDRGDLPGLATESDGRWDYPKLSLPALPKGTPRPFSKQSEEGIHHADLRKLVLPAPAGARQDPKLTGGWTTPQRFASEYVKDDRADIELALADYGLRHVAARGWSMPDGTESRVYLLRFGSAEAADDFNSVTLDATGGNSLEVTLDGTTRLQEDHDWHGAAKSSVYSYLYRETESGDGPYPSRQGYVLSGDTLAVIIHKRKDGTAVVPFHQTAALQSQLLS</sequence>